<evidence type="ECO:0000313" key="3">
    <source>
        <dbReference type="Proteomes" id="UP000218238"/>
    </source>
</evidence>
<evidence type="ECO:0000313" key="2">
    <source>
        <dbReference type="EMBL" id="PAX52913.1"/>
    </source>
</evidence>
<dbReference type="OrthoDB" id="428427at2"/>
<dbReference type="SUPFAM" id="SSF52980">
    <property type="entry name" value="Restriction endonuclease-like"/>
    <property type="match status" value="1"/>
</dbReference>
<evidence type="ECO:0000259" key="1">
    <source>
        <dbReference type="Pfam" id="PF05685"/>
    </source>
</evidence>
<dbReference type="InterPro" id="IPR011335">
    <property type="entry name" value="Restrct_endonuc-II-like"/>
</dbReference>
<protein>
    <recommendedName>
        <fullName evidence="1">Putative restriction endonuclease domain-containing protein</fullName>
    </recommendedName>
</protein>
<dbReference type="Proteomes" id="UP000218238">
    <property type="component" value="Unassembled WGS sequence"/>
</dbReference>
<dbReference type="CDD" id="cd06260">
    <property type="entry name" value="DUF820-like"/>
    <property type="match status" value="1"/>
</dbReference>
<accession>A0A2A2TGR0</accession>
<feature type="domain" description="Putative restriction endonuclease" evidence="1">
    <location>
        <begin position="13"/>
        <end position="196"/>
    </location>
</feature>
<keyword evidence="3" id="KW-1185">Reference proteome</keyword>
<dbReference type="PANTHER" id="PTHR34107">
    <property type="entry name" value="SLL0198 PROTEIN-RELATED"/>
    <property type="match status" value="1"/>
</dbReference>
<organism evidence="2 3">
    <name type="scientific">Brunnivagina elsteri CCALA 953</name>
    <dbReference type="NCBI Taxonomy" id="987040"/>
    <lineage>
        <taxon>Bacteria</taxon>
        <taxon>Bacillati</taxon>
        <taxon>Cyanobacteriota</taxon>
        <taxon>Cyanophyceae</taxon>
        <taxon>Nostocales</taxon>
        <taxon>Calotrichaceae</taxon>
        <taxon>Brunnivagina</taxon>
    </lineage>
</organism>
<dbReference type="InterPro" id="IPR012296">
    <property type="entry name" value="Nuclease_put_TT1808"/>
</dbReference>
<sequence length="206" mass="23551">MTQALFKPTITTEEFLSWIPENSGKRYELHNGAIVEMSQPSGEHEEVTGFLNTQLVVEFTRLKLPYFIPKTALIRSATSDSTYSPDILILNKPALTSEELWTKYSTVECGTSIPLVVEVVSTNWRDDYYKKQGEYEEIKIPEYWIVDYLGLGGTKYIGNPKQPTVSIYNLVDDEYQVNTFRGDDRIISIIFPELNLMAKQIFTSAL</sequence>
<dbReference type="EMBL" id="NTFS01000188">
    <property type="protein sequence ID" value="PAX52913.1"/>
    <property type="molecule type" value="Genomic_DNA"/>
</dbReference>
<dbReference type="InterPro" id="IPR008538">
    <property type="entry name" value="Uma2"/>
</dbReference>
<reference evidence="2 3" key="1">
    <citation type="submission" date="2017-08" db="EMBL/GenBank/DDBJ databases">
        <title>Draft genome sequence of filamentous cyanobacterium Calothrix elsteri CCALA 953.</title>
        <authorList>
            <person name="Gagunashvili A.N."/>
            <person name="Elster J."/>
            <person name="Andresson O.S."/>
        </authorList>
    </citation>
    <scope>NUCLEOTIDE SEQUENCE [LARGE SCALE GENOMIC DNA]</scope>
    <source>
        <strain evidence="2 3">CCALA 953</strain>
    </source>
</reference>
<dbReference type="RefSeq" id="WP_095722793.1">
    <property type="nucleotide sequence ID" value="NZ_NTFS01000188.1"/>
</dbReference>
<proteinExistence type="predicted"/>
<gene>
    <name evidence="2" type="ORF">CK510_16775</name>
</gene>
<name>A0A2A2TGR0_9CYAN</name>
<comment type="caution">
    <text evidence="2">The sequence shown here is derived from an EMBL/GenBank/DDBJ whole genome shotgun (WGS) entry which is preliminary data.</text>
</comment>
<dbReference type="PANTHER" id="PTHR34107:SF2">
    <property type="entry name" value="SLL0888 PROTEIN"/>
    <property type="match status" value="1"/>
</dbReference>
<dbReference type="Pfam" id="PF05685">
    <property type="entry name" value="Uma2"/>
    <property type="match status" value="1"/>
</dbReference>
<dbReference type="AlphaFoldDB" id="A0A2A2TGR0"/>
<dbReference type="Gene3D" id="3.90.1570.10">
    <property type="entry name" value="tt1808, chain A"/>
    <property type="match status" value="1"/>
</dbReference>